<reference evidence="1 2" key="3">
    <citation type="journal article" date="2004" name="Nature">
        <title>Finishing the euchromatic sequence of the human genome.</title>
        <authorList>
            <consortium name="International Human Genome Sequencing Consortium"/>
        </authorList>
    </citation>
    <scope>NUCLEOTIDE SEQUENCE [LARGE SCALE GENOMIC DNA]</scope>
</reference>
<dbReference type="EMBL" id="AC245136">
    <property type="status" value="NOT_ANNOTATED_CDS"/>
    <property type="molecule type" value="Genomic_DNA"/>
</dbReference>
<dbReference type="OpenTargets" id="ENSG00000197993"/>
<organism evidence="1 2">
    <name type="scientific">Homo sapiens</name>
    <name type="common">Human</name>
    <dbReference type="NCBI Taxonomy" id="9606"/>
    <lineage>
        <taxon>Eukaryota</taxon>
        <taxon>Metazoa</taxon>
        <taxon>Chordata</taxon>
        <taxon>Craniata</taxon>
        <taxon>Vertebrata</taxon>
        <taxon>Euteleostomi</taxon>
        <taxon>Mammalia</taxon>
        <taxon>Eutheria</taxon>
        <taxon>Euarchontoglires</taxon>
        <taxon>Primates</taxon>
        <taxon>Haplorrhini</taxon>
        <taxon>Catarrhini</taxon>
        <taxon>Hominidae</taxon>
        <taxon>Homo</taxon>
    </lineage>
</organism>
<evidence type="ECO:0000313" key="1">
    <source>
        <dbReference type="Ensembl" id="ENSP00000420011.2"/>
    </source>
</evidence>
<sequence length="47" mass="5092">MVGTKVRKSRGNAARQVEWELSGAKRALQKRGCPWKGAGHGQWPGGC</sequence>
<dbReference type="HGNC" id="HGNC:6308">
    <property type="gene designation" value="KEL"/>
</dbReference>
<proteinExistence type="predicted"/>
<accession>E7ETW3</accession>
<dbReference type="GeneTree" id="ENSGT00940000161830"/>
<dbReference type="Proteomes" id="UP000005640">
    <property type="component" value="Chromosome 7"/>
</dbReference>
<name>E7ETW3_HUMAN</name>
<evidence type="ECO:0000313" key="2">
    <source>
        <dbReference type="Proteomes" id="UP000005640"/>
    </source>
</evidence>
<dbReference type="VEuPathDB" id="HostDB:ENSG00000197993"/>
<keyword evidence="2" id="KW-1185">Reference proteome</keyword>
<dbReference type="AlphaFoldDB" id="E7ETW3"/>
<dbReference type="HOGENOM" id="CLU_116547_0_0_1"/>
<dbReference type="OrthoDB" id="6475849at2759"/>
<reference evidence="1" key="4">
    <citation type="submission" date="2025-08" db="UniProtKB">
        <authorList>
            <consortium name="Ensembl"/>
        </authorList>
    </citation>
    <scope>IDENTIFICATION</scope>
</reference>
<dbReference type="Ensembl" id="ENST00000467543.6">
    <property type="protein sequence ID" value="ENSP00000420011.2"/>
    <property type="gene ID" value="ENSG00000197993.9"/>
</dbReference>
<reference evidence="1 2" key="2">
    <citation type="journal article" date="2003" name="Nature">
        <title>The DNA sequence of human chromosome 7.</title>
        <authorList>
            <person name="Hillier L.W."/>
            <person name="Fulton R.S."/>
            <person name="Fulton L.A."/>
            <person name="Graves T.A."/>
            <person name="Pepin K.H."/>
            <person name="Wagner-McPherson C."/>
            <person name="Layman D."/>
            <person name="Maas J."/>
            <person name="Jaeger S."/>
            <person name="Walker R."/>
            <person name="Wylie K."/>
            <person name="Sekhon M."/>
            <person name="Becker M.C."/>
            <person name="O'Laughlin M.D."/>
            <person name="Schaller M.E."/>
            <person name="Fewell G.A."/>
            <person name="Delehaunty K.D."/>
            <person name="Miner T.L."/>
            <person name="Nash W.E."/>
            <person name="Cordes M."/>
            <person name="Du H."/>
            <person name="Sun H."/>
            <person name="Edwards J."/>
            <person name="Bradshaw-Cordum H."/>
            <person name="Ali J."/>
            <person name="Andrews S."/>
            <person name="Isak A."/>
            <person name="Vanbrunt A."/>
            <person name="Nguyen C."/>
            <person name="Du F."/>
            <person name="Lamar B."/>
            <person name="Courtney L."/>
            <person name="Kalicki J."/>
            <person name="Ozersky P."/>
            <person name="Bielicki L."/>
            <person name="Scott K."/>
            <person name="Holmes A."/>
            <person name="Harkins R."/>
            <person name="Harris A."/>
            <person name="Strong C.M."/>
            <person name="Hou S."/>
            <person name="Tomlinson C."/>
            <person name="Dauphin-Kohlberg S."/>
            <person name="Kozlowicz-Reilly A."/>
            <person name="Leonard S."/>
            <person name="Rohlfing T."/>
            <person name="Rock S.M."/>
            <person name="Tin-Wollam A.M."/>
            <person name="Abbott A."/>
            <person name="Minx P."/>
            <person name="Maupin R."/>
            <person name="Strowmatt C."/>
            <person name="Latreille P."/>
            <person name="Miller N."/>
            <person name="Johnson D."/>
            <person name="Murray J."/>
            <person name="Woessner J.P."/>
            <person name="Wendl M.C."/>
            <person name="Yang S.P."/>
            <person name="Schultz B.R."/>
            <person name="Wallis J.W."/>
            <person name="Spieth J."/>
            <person name="Bieri T.A."/>
            <person name="Nelson J.O."/>
            <person name="Berkowicz N."/>
            <person name="Wohldmann P.E."/>
            <person name="Cook L.L."/>
            <person name="Hickenbotham M.T."/>
            <person name="Eldred J."/>
            <person name="Williams D."/>
            <person name="Bedell J.A."/>
            <person name="Mardis E.R."/>
            <person name="Clifton S.W."/>
            <person name="Chissoe S.L."/>
            <person name="Marra M.A."/>
            <person name="Raymond C."/>
            <person name="Haugen E."/>
            <person name="Gillett W."/>
            <person name="Zhou Y."/>
            <person name="James R."/>
            <person name="Phelps K."/>
            <person name="Iadanoto S."/>
            <person name="Bubb K."/>
            <person name="Simms E."/>
            <person name="Levy R."/>
            <person name="Clendenning J."/>
            <person name="Kaul R."/>
            <person name="Kent W.J."/>
            <person name="Furey T.S."/>
            <person name="Baertsch R.A."/>
            <person name="Brent M.R."/>
            <person name="Keibler E."/>
            <person name="Flicek P."/>
            <person name="Bork P."/>
            <person name="Suyama M."/>
            <person name="Bailey J.A."/>
            <person name="Portnoy M.E."/>
            <person name="Torrents D."/>
            <person name="Chinwalla A.T."/>
            <person name="Gish W.R."/>
            <person name="Eddy S.R."/>
            <person name="McPherson J.D."/>
            <person name="Olson M.V."/>
            <person name="Eichler E.E."/>
            <person name="Green E.D."/>
            <person name="Waterston R.H."/>
            <person name="Wilson R.K."/>
        </authorList>
    </citation>
    <scope>NUCLEOTIDE SEQUENCE [LARGE SCALE GENOMIC DNA]</scope>
</reference>
<reference evidence="1 2" key="1">
    <citation type="journal article" date="2001" name="Nature">
        <title>Initial sequencing and analysis of the human genome.</title>
        <authorList>
            <consortium name="International Human Genome Sequencing Consortium"/>
            <person name="Lander E.S."/>
            <person name="Linton L.M."/>
            <person name="Birren B."/>
            <person name="Nusbaum C."/>
            <person name="Zody M.C."/>
            <person name="Baldwin J."/>
            <person name="Devon K."/>
            <person name="Dewar K."/>
            <person name="Doyle M."/>
            <person name="FitzHugh W."/>
            <person name="Funke R."/>
            <person name="Gage D."/>
            <person name="Harris K."/>
            <person name="Heaford A."/>
            <person name="Howland J."/>
            <person name="Kann L."/>
            <person name="Lehoczky J."/>
            <person name="LeVine R."/>
            <person name="McEwan P."/>
            <person name="McKernan K."/>
            <person name="Meldrim J."/>
            <person name="Mesirov J.P."/>
            <person name="Miranda C."/>
            <person name="Morris W."/>
            <person name="Naylor J."/>
            <person name="Raymond C."/>
            <person name="Rosetti M."/>
            <person name="Santos R."/>
            <person name="Sheridan A."/>
            <person name="Sougnez C."/>
            <person name="Stange-Thomann N."/>
            <person name="Stojanovic N."/>
            <person name="Subramanian A."/>
            <person name="Wyman D."/>
            <person name="Rogers J."/>
            <person name="Sulston J."/>
            <person name="Ainscough R."/>
            <person name="Beck S."/>
            <person name="Bentley D."/>
            <person name="Burton J."/>
            <person name="Clee C."/>
            <person name="Carter N."/>
            <person name="Coulson A."/>
            <person name="Deadman R."/>
            <person name="Deloukas P."/>
            <person name="Dunham A."/>
            <person name="Dunham I."/>
            <person name="Durbin R."/>
            <person name="French L."/>
            <person name="Grafham D."/>
            <person name="Gregory S."/>
            <person name="Hubbard T."/>
            <person name="Humphray S."/>
            <person name="Hunt A."/>
            <person name="Jones M."/>
            <person name="Lloyd C."/>
            <person name="McMurray A."/>
            <person name="Matthews L."/>
            <person name="Mercer S."/>
            <person name="Milne S."/>
            <person name="Mullikin J.C."/>
            <person name="Mungall A."/>
            <person name="Plumb R."/>
            <person name="Ross M."/>
            <person name="Shownkeen R."/>
            <person name="Sims S."/>
            <person name="Waterston R.H."/>
            <person name="Wilson R.K."/>
            <person name="Hillier L.W."/>
            <person name="McPherson J.D."/>
            <person name="Marra M.A."/>
            <person name="Mardis E.R."/>
            <person name="Fulton L.A."/>
            <person name="Chinwalla A.T."/>
            <person name="Pepin K.H."/>
            <person name="Gish W.R."/>
            <person name="Chissoe S.L."/>
            <person name="Wendl M.C."/>
            <person name="Delehaunty K.D."/>
            <person name="Miner T.L."/>
            <person name="Delehaunty A."/>
            <person name="Kramer J.B."/>
            <person name="Cook L.L."/>
            <person name="Fulton R.S."/>
            <person name="Johnson D.L."/>
            <person name="Minx P.J."/>
            <person name="Clifton S.W."/>
            <person name="Hawkins T."/>
            <person name="Branscomb E."/>
            <person name="Predki P."/>
            <person name="Richardson P."/>
            <person name="Wenning S."/>
            <person name="Slezak T."/>
            <person name="Doggett N."/>
            <person name="Cheng J.F."/>
            <person name="Olsen A."/>
            <person name="Lucas S."/>
            <person name="Elkin C."/>
            <person name="Uberbacher E."/>
            <person name="Frazier M."/>
            <person name="Gibbs R.A."/>
            <person name="Muzny D.M."/>
            <person name="Scherer S.E."/>
            <person name="Bouck J.B."/>
            <person name="Sodergren E.J."/>
            <person name="Worley K.C."/>
            <person name="Rives C.M."/>
            <person name="Gorrell J.H."/>
            <person name="Metzker M.L."/>
            <person name="Naylor S.L."/>
            <person name="Kucherlapati R.S."/>
            <person name="Nelson D.L."/>
            <person name="Weinstock G.M."/>
            <person name="Sakaki Y."/>
            <person name="Fujiyama A."/>
            <person name="Hattori M."/>
            <person name="Yada T."/>
            <person name="Toyoda A."/>
            <person name="Itoh T."/>
            <person name="Kawagoe C."/>
            <person name="Watanabe H."/>
            <person name="Totoki Y."/>
            <person name="Taylor T."/>
            <person name="Weissenbach J."/>
            <person name="Heilig R."/>
            <person name="Saurin W."/>
            <person name="Artiguenave F."/>
            <person name="Brottier P."/>
            <person name="Bruls T."/>
            <person name="Pelletier E."/>
            <person name="Robert C."/>
            <person name="Wincker P."/>
            <person name="Smith D.R."/>
            <person name="Doucette-Stamm L."/>
            <person name="Rubenfield M."/>
            <person name="Weinstock K."/>
            <person name="Lee H.M."/>
            <person name="Dubois J."/>
            <person name="Rosenthal A."/>
            <person name="Platzer M."/>
            <person name="Nyakatura G."/>
            <person name="Taudien S."/>
            <person name="Rump A."/>
            <person name="Yang H."/>
            <person name="Yu J."/>
            <person name="Wang J."/>
            <person name="Huang G."/>
            <person name="Gu J."/>
            <person name="Hood L."/>
            <person name="Rowen L."/>
            <person name="Madan A."/>
            <person name="Qin S."/>
            <person name="Davis R.W."/>
            <person name="Federspiel N.A."/>
            <person name="Abola A.P."/>
            <person name="Proctor M.J."/>
            <person name="Myers R.M."/>
            <person name="Schmutz J."/>
            <person name="Dickson M."/>
            <person name="Grimwood J."/>
            <person name="Cox D.R."/>
            <person name="Olson M.V."/>
            <person name="Kaul R."/>
            <person name="Raymond C."/>
            <person name="Shimizu N."/>
            <person name="Kawasaki K."/>
            <person name="Minoshima S."/>
            <person name="Evans G.A."/>
            <person name="Athanasiou M."/>
            <person name="Schultz R."/>
            <person name="Roe B.A."/>
            <person name="Chen F."/>
            <person name="Pan H."/>
            <person name="Ramser J."/>
            <person name="Lehrach H."/>
            <person name="Reinhardt R."/>
            <person name="McCombie W.R."/>
            <person name="de la Bastide M."/>
            <person name="Dedhia N."/>
            <person name="Blocker H."/>
            <person name="Hornischer K."/>
            <person name="Nordsiek G."/>
            <person name="Agarwala R."/>
            <person name="Aravind L."/>
            <person name="Bailey J.A."/>
            <person name="Bateman A."/>
            <person name="Batzoglou S."/>
            <person name="Birney E."/>
            <person name="Bork P."/>
            <person name="Brown D.G."/>
            <person name="Burge C.B."/>
            <person name="Cerutti L."/>
            <person name="Chen H.C."/>
            <person name="Church D."/>
            <person name="Clamp M."/>
            <person name="Copley R.R."/>
            <person name="Doerks T."/>
            <person name="Eddy S.R."/>
            <person name="Eichler E.E."/>
            <person name="Furey T.S."/>
            <person name="Galagan J."/>
            <person name="Gilbert J.G."/>
            <person name="Harmon C."/>
            <person name="Hayashizaki Y."/>
            <person name="Haussler D."/>
            <person name="Hermjakob H."/>
            <person name="Hokamp K."/>
            <person name="Jang W."/>
            <person name="Johnson L.S."/>
            <person name="Jones T.A."/>
            <person name="Kasif S."/>
            <person name="Kaspryzk A."/>
            <person name="Kennedy S."/>
            <person name="Kent W.J."/>
            <person name="Kitts P."/>
            <person name="Koonin E.V."/>
            <person name="Korf I."/>
            <person name="Kulp D."/>
            <person name="Lancet D."/>
            <person name="Lowe T.M."/>
            <person name="McLysaght A."/>
            <person name="Mikkelsen T."/>
            <person name="Moran J.V."/>
            <person name="Mulder N."/>
            <person name="Pollara V.J."/>
            <person name="Ponting C.P."/>
            <person name="Schuler G."/>
            <person name="Schultz J."/>
            <person name="Slater G."/>
            <person name="Smit A.F."/>
            <person name="Stupka E."/>
            <person name="Szustakowski J."/>
            <person name="Thierry-Mieg D."/>
            <person name="Thierry-Mieg J."/>
            <person name="Wagner L."/>
            <person name="Wallis J."/>
            <person name="Wheeler R."/>
            <person name="Williams A."/>
            <person name="Wolf Y.I."/>
            <person name="Wolfe K.H."/>
            <person name="Yang S.P."/>
            <person name="Yeh R.F."/>
            <person name="Collins F."/>
            <person name="Guyer M.S."/>
            <person name="Peterson J."/>
            <person name="Felsenfeld A."/>
            <person name="Wetterstrand K.A."/>
            <person name="Patrinos A."/>
            <person name="Morgan M.J."/>
            <person name="de Jong P."/>
            <person name="Catanese J.J."/>
            <person name="Osoegawa K."/>
            <person name="Shizuya H."/>
            <person name="Choi S."/>
            <person name="Chen Y.J."/>
        </authorList>
    </citation>
    <scope>NUCLEOTIDE SEQUENCE [LARGE SCALE GENOMIC DNA]</scope>
</reference>
<dbReference type="Bgee" id="ENSG00000197993">
    <property type="expression patterns" value="Expressed in right testis and 96 other cell types or tissues"/>
</dbReference>
<dbReference type="ExpressionAtlas" id="E7ETW3">
    <property type="expression patterns" value="baseline and differential"/>
</dbReference>
<protein>
    <submittedName>
        <fullName evidence="1">Kell metallo-endopeptidase (Kell blood group)</fullName>
    </submittedName>
</protein>
<gene>
    <name evidence="1" type="primary">KEL</name>
</gene>
<dbReference type="SMR" id="E7ETW3"/>
<dbReference type="Ensembl" id="ENST00000467543.6">
    <property type="protein sequence ID" value="ENSP00000420011.2"/>
    <property type="gene ID" value="ENSG00000197993.10"/>
</dbReference>
<reference evidence="1" key="5">
    <citation type="submission" date="2025-09" db="UniProtKB">
        <authorList>
            <consortium name="Ensembl"/>
        </authorList>
    </citation>
    <scope>IDENTIFICATION</scope>
</reference>
<dbReference type="UCSC" id="uc064iup.1">
    <property type="organism name" value="human"/>
</dbReference>